<accession>A0A7U6RDH2</accession>
<dbReference type="RefSeq" id="WP_089230074.1">
    <property type="nucleotide sequence ID" value="NZ_AP022324.1"/>
</dbReference>
<protein>
    <submittedName>
        <fullName evidence="2">Uncharacterized protein</fullName>
    </submittedName>
</protein>
<name>A0A7U6RDH2_PSEPU</name>
<dbReference type="AlphaFoldDB" id="A0A7U6RDH2"/>
<organism evidence="2 3">
    <name type="scientific">Pseudomonas putida</name>
    <name type="common">Arthrobacter siderocapsulatus</name>
    <dbReference type="NCBI Taxonomy" id="303"/>
    <lineage>
        <taxon>Bacteria</taxon>
        <taxon>Pseudomonadati</taxon>
        <taxon>Pseudomonadota</taxon>
        <taxon>Gammaproteobacteria</taxon>
        <taxon>Pseudomonadales</taxon>
        <taxon>Pseudomonadaceae</taxon>
        <taxon>Pseudomonas</taxon>
    </lineage>
</organism>
<evidence type="ECO:0000313" key="3">
    <source>
        <dbReference type="Proteomes" id="UP000464661"/>
    </source>
</evidence>
<reference evidence="2 3" key="1">
    <citation type="submission" date="2020-01" db="EMBL/GenBank/DDBJ databases">
        <title>Complete Genome Sequence of Pseudomonas putida Strain TS312, Harboring the HdtS type N-acyl-homoserine Lactone Synthase, Isolated from a Paper Mill.</title>
        <authorList>
            <person name="Hosoe A."/>
            <person name="Suenaga T."/>
            <person name="Sugi T."/>
            <person name="Izumi T."/>
            <person name="Nagai N."/>
            <person name="Terada A."/>
        </authorList>
    </citation>
    <scope>NUCLEOTIDE SEQUENCE [LARGE SCALE GENOMIC DNA]</scope>
    <source>
        <strain evidence="2 3">TS312</strain>
    </source>
</reference>
<evidence type="ECO:0000256" key="1">
    <source>
        <dbReference type="SAM" id="MobiDB-lite"/>
    </source>
</evidence>
<dbReference type="EMBL" id="AP022324">
    <property type="protein sequence ID" value="BBU44811.1"/>
    <property type="molecule type" value="Genomic_DNA"/>
</dbReference>
<sequence>MSLEEHAHPFKHLEIAMYITTRPLVAALLIGSPLLAVAVDEHHPDQAPAGAQSQSASAQGQEKVMAEQVQRMQAIHDRIAAAKTPEERQAAMHDGMQAMKDGLGMMQNGCAGKGMGMHMKMMDPKMMEMMMKMLDQQAGMMSSPSNMKDMPMQRSMEPPAPKPAQ</sequence>
<feature type="region of interest" description="Disordered" evidence="1">
    <location>
        <begin position="140"/>
        <end position="165"/>
    </location>
</feature>
<gene>
    <name evidence="2" type="ORF">PPTS312_27260</name>
</gene>
<proteinExistence type="predicted"/>
<dbReference type="Proteomes" id="UP000464661">
    <property type="component" value="Chromosome"/>
</dbReference>
<evidence type="ECO:0000313" key="2">
    <source>
        <dbReference type="EMBL" id="BBU44811.1"/>
    </source>
</evidence>